<dbReference type="Gramene" id="Bo3g123310.1">
    <property type="protein sequence ID" value="Bo3g123310.1"/>
    <property type="gene ID" value="Bo3g123310"/>
</dbReference>
<evidence type="ECO:0000256" key="1">
    <source>
        <dbReference type="SAM" id="SignalP"/>
    </source>
</evidence>
<sequence>MLSMVIVRVFLCTSDLCSTLRNDRRKETRRCVYSSTSIIDKPEDLLLLEYCHMGMGQYMSSVP</sequence>
<reference evidence="2" key="2">
    <citation type="submission" date="2015-03" db="UniProtKB">
        <authorList>
            <consortium name="EnsemblPlants"/>
        </authorList>
    </citation>
    <scope>IDENTIFICATION</scope>
</reference>
<dbReference type="HOGENOM" id="CLU_2888860_0_0_1"/>
<keyword evidence="3" id="KW-1185">Reference proteome</keyword>
<feature type="signal peptide" evidence="1">
    <location>
        <begin position="1"/>
        <end position="19"/>
    </location>
</feature>
<keyword evidence="1" id="KW-0732">Signal</keyword>
<protein>
    <submittedName>
        <fullName evidence="2">Uncharacterized protein</fullName>
    </submittedName>
</protein>
<evidence type="ECO:0000313" key="2">
    <source>
        <dbReference type="EnsemblPlants" id="Bo3g123310.1"/>
    </source>
</evidence>
<organism evidence="2 3">
    <name type="scientific">Brassica oleracea var. oleracea</name>
    <dbReference type="NCBI Taxonomy" id="109376"/>
    <lineage>
        <taxon>Eukaryota</taxon>
        <taxon>Viridiplantae</taxon>
        <taxon>Streptophyta</taxon>
        <taxon>Embryophyta</taxon>
        <taxon>Tracheophyta</taxon>
        <taxon>Spermatophyta</taxon>
        <taxon>Magnoliopsida</taxon>
        <taxon>eudicotyledons</taxon>
        <taxon>Gunneridae</taxon>
        <taxon>Pentapetalae</taxon>
        <taxon>rosids</taxon>
        <taxon>malvids</taxon>
        <taxon>Brassicales</taxon>
        <taxon>Brassicaceae</taxon>
        <taxon>Brassiceae</taxon>
        <taxon>Brassica</taxon>
    </lineage>
</organism>
<proteinExistence type="predicted"/>
<dbReference type="Proteomes" id="UP000032141">
    <property type="component" value="Chromosome C3"/>
</dbReference>
<dbReference type="EnsemblPlants" id="Bo3g123310.1">
    <property type="protein sequence ID" value="Bo3g123310.1"/>
    <property type="gene ID" value="Bo3g123310"/>
</dbReference>
<accession>A0A0D3BGV7</accession>
<evidence type="ECO:0000313" key="3">
    <source>
        <dbReference type="Proteomes" id="UP000032141"/>
    </source>
</evidence>
<dbReference type="AlphaFoldDB" id="A0A0D3BGV7"/>
<name>A0A0D3BGV7_BRAOL</name>
<feature type="chain" id="PRO_5002257835" evidence="1">
    <location>
        <begin position="20"/>
        <end position="63"/>
    </location>
</feature>
<reference evidence="2 3" key="1">
    <citation type="journal article" date="2014" name="Genome Biol.">
        <title>Transcriptome and methylome profiling reveals relics of genome dominance in the mesopolyploid Brassica oleracea.</title>
        <authorList>
            <person name="Parkin I.A."/>
            <person name="Koh C."/>
            <person name="Tang H."/>
            <person name="Robinson S.J."/>
            <person name="Kagale S."/>
            <person name="Clarke W.E."/>
            <person name="Town C.D."/>
            <person name="Nixon J."/>
            <person name="Krishnakumar V."/>
            <person name="Bidwell S.L."/>
            <person name="Denoeud F."/>
            <person name="Belcram H."/>
            <person name="Links M.G."/>
            <person name="Just J."/>
            <person name="Clarke C."/>
            <person name="Bender T."/>
            <person name="Huebert T."/>
            <person name="Mason A.S."/>
            <person name="Pires J.C."/>
            <person name="Barker G."/>
            <person name="Moore J."/>
            <person name="Walley P.G."/>
            <person name="Manoli S."/>
            <person name="Batley J."/>
            <person name="Edwards D."/>
            <person name="Nelson M.N."/>
            <person name="Wang X."/>
            <person name="Paterson A.H."/>
            <person name="King G."/>
            <person name="Bancroft I."/>
            <person name="Chalhoub B."/>
            <person name="Sharpe A.G."/>
        </authorList>
    </citation>
    <scope>NUCLEOTIDE SEQUENCE</scope>
    <source>
        <strain evidence="2 3">cv. TO1000</strain>
    </source>
</reference>